<dbReference type="EMBL" id="LUGG01000015">
    <property type="protein sequence ID" value="OBZ69572.1"/>
    <property type="molecule type" value="Genomic_DNA"/>
</dbReference>
<dbReference type="OMA" id="YVISIYG"/>
<keyword evidence="2" id="KW-1185">Reference proteome</keyword>
<dbReference type="OrthoDB" id="3177321at2759"/>
<accession>A0A1C7LY44</accession>
<name>A0A1C7LY44_GRIFR</name>
<dbReference type="Proteomes" id="UP000092993">
    <property type="component" value="Unassembled WGS sequence"/>
</dbReference>
<dbReference type="AlphaFoldDB" id="A0A1C7LY44"/>
<organism evidence="1 2">
    <name type="scientific">Grifola frondosa</name>
    <name type="common">Maitake</name>
    <name type="synonym">Polyporus frondosus</name>
    <dbReference type="NCBI Taxonomy" id="5627"/>
    <lineage>
        <taxon>Eukaryota</taxon>
        <taxon>Fungi</taxon>
        <taxon>Dikarya</taxon>
        <taxon>Basidiomycota</taxon>
        <taxon>Agaricomycotina</taxon>
        <taxon>Agaricomycetes</taxon>
        <taxon>Polyporales</taxon>
        <taxon>Grifolaceae</taxon>
        <taxon>Grifola</taxon>
    </lineage>
</organism>
<evidence type="ECO:0000313" key="1">
    <source>
        <dbReference type="EMBL" id="OBZ69572.1"/>
    </source>
</evidence>
<reference evidence="1 2" key="1">
    <citation type="submission" date="2016-03" db="EMBL/GenBank/DDBJ databases">
        <title>Whole genome sequencing of Grifola frondosa 9006-11.</title>
        <authorList>
            <person name="Min B."/>
            <person name="Park H."/>
            <person name="Kim J.-G."/>
            <person name="Cho H."/>
            <person name="Oh Y.-L."/>
            <person name="Kong W.-S."/>
            <person name="Choi I.-G."/>
        </authorList>
    </citation>
    <scope>NUCLEOTIDE SEQUENCE [LARGE SCALE GENOMIC DNA]</scope>
    <source>
        <strain evidence="1 2">9006-11</strain>
    </source>
</reference>
<proteinExistence type="predicted"/>
<comment type="caution">
    <text evidence="1">The sequence shown here is derived from an EMBL/GenBank/DDBJ whole genome shotgun (WGS) entry which is preliminary data.</text>
</comment>
<dbReference type="STRING" id="5627.A0A1C7LY44"/>
<sequence>MLNHDRPVFTKPSSLELIASYKFAKVSFIMSLPGNDVLVRGGHYVISIYGDDSKVFTHKGTDIYLQPYEPGDFTQIFLCTLDSDDRWGFVCVGTGVRMGRNRYENLKCESKGSDQGSWECFYFNDVEGGGYKMCMNVDEKLRPLYITSDGGGEYLSINKKTDGATIGLTRVHN</sequence>
<evidence type="ECO:0000313" key="2">
    <source>
        <dbReference type="Proteomes" id="UP000092993"/>
    </source>
</evidence>
<protein>
    <submittedName>
        <fullName evidence="1">Uncharacterized protein</fullName>
    </submittedName>
</protein>
<gene>
    <name evidence="1" type="ORF">A0H81_10090</name>
</gene>